<gene>
    <name evidence="2" type="primary">sdhA</name>
    <name evidence="2" type="ORF">ELAC_0176</name>
</gene>
<evidence type="ECO:0000313" key="2">
    <source>
        <dbReference type="EMBL" id="CRX37537.1"/>
    </source>
</evidence>
<dbReference type="Gene3D" id="3.10.20.820">
    <property type="match status" value="1"/>
</dbReference>
<dbReference type="Gene3D" id="1.20.58.100">
    <property type="entry name" value="Fumarate reductase/succinate dehydrogenase flavoprotein-like, C-terminal domain"/>
    <property type="match status" value="1"/>
</dbReference>
<evidence type="ECO:0000259" key="1">
    <source>
        <dbReference type="Pfam" id="PF02910"/>
    </source>
</evidence>
<evidence type="ECO:0000313" key="3">
    <source>
        <dbReference type="Proteomes" id="UP000220251"/>
    </source>
</evidence>
<dbReference type="InterPro" id="IPR037099">
    <property type="entry name" value="Fum_R/Succ_DH_flav-like_C_sf"/>
</dbReference>
<dbReference type="GO" id="GO:0009061">
    <property type="term" value="P:anaerobic respiration"/>
    <property type="evidence" value="ECO:0007669"/>
    <property type="project" value="TreeGrafter"/>
</dbReference>
<feature type="domain" description="Fumarate reductase/succinate dehydrogenase flavoprotein-like C-terminal" evidence="1">
    <location>
        <begin position="88"/>
        <end position="215"/>
    </location>
</feature>
<dbReference type="InterPro" id="IPR030664">
    <property type="entry name" value="SdhA/FrdA/AprA"/>
</dbReference>
<dbReference type="Proteomes" id="UP000220251">
    <property type="component" value="Unassembled WGS sequence"/>
</dbReference>
<dbReference type="Gene3D" id="3.50.50.60">
    <property type="entry name" value="FAD/NAD(P)-binding domain"/>
    <property type="match status" value="1"/>
</dbReference>
<dbReference type="SUPFAM" id="SSF46977">
    <property type="entry name" value="Succinate dehydrogenase/fumarate reductase flavoprotein C-terminal domain"/>
    <property type="match status" value="1"/>
</dbReference>
<dbReference type="GO" id="GO:0000104">
    <property type="term" value="F:succinate dehydrogenase activity"/>
    <property type="evidence" value="ECO:0007669"/>
    <property type="project" value="TreeGrafter"/>
</dbReference>
<dbReference type="InterPro" id="IPR015939">
    <property type="entry name" value="Fum_Rdtase/Succ_DH_flav-like_C"/>
</dbReference>
<sequence length="236" mass="26287">MTNIPGIFNVGESDYQYHGANRLGANSLLSCIFAGLVAGGEIPKYIASLQKNADDASSTYFDDALAIEESFKQQLFSSNGPENIFKLHEELAETLISHVTVKRNNADLKTALAKIHEVKERYGNISLSDKSSIANQSYIFANQFAAMLDIALIITKGALLRDEFRGAHYKPDFPSRDDQNWLKTTIATFDPHESDPVISYEAVDTRHLKPLMRDYTKAKKEIPTLENIPSNITFPA</sequence>
<name>A0A0H5DN63_9BACT</name>
<dbReference type="PANTHER" id="PTHR11632:SF53">
    <property type="entry name" value="SUCCINATE DEHYDROGENASE FLAVOPROTEIN SUBUNIT"/>
    <property type="match status" value="1"/>
</dbReference>
<dbReference type="InterPro" id="IPR036188">
    <property type="entry name" value="FAD/NAD-bd_sf"/>
</dbReference>
<dbReference type="PANTHER" id="PTHR11632">
    <property type="entry name" value="SUCCINATE DEHYDROGENASE 2 FLAVOPROTEIN SUBUNIT"/>
    <property type="match status" value="1"/>
</dbReference>
<proteinExistence type="predicted"/>
<reference evidence="3" key="1">
    <citation type="submission" date="2015-06" db="EMBL/GenBank/DDBJ databases">
        <authorList>
            <person name="Bertelli C."/>
        </authorList>
    </citation>
    <scope>NUCLEOTIDE SEQUENCE [LARGE SCALE GENOMIC DNA]</scope>
    <source>
        <strain evidence="3">CRIB-30</strain>
    </source>
</reference>
<accession>A0A0H5DN63</accession>
<organism evidence="2 3">
    <name type="scientific">Estrella lausannensis</name>
    <dbReference type="NCBI Taxonomy" id="483423"/>
    <lineage>
        <taxon>Bacteria</taxon>
        <taxon>Pseudomonadati</taxon>
        <taxon>Chlamydiota</taxon>
        <taxon>Chlamydiia</taxon>
        <taxon>Parachlamydiales</taxon>
        <taxon>Candidatus Criblamydiaceae</taxon>
        <taxon>Estrella</taxon>
    </lineage>
</organism>
<dbReference type="GO" id="GO:0050660">
    <property type="term" value="F:flavin adenine dinucleotide binding"/>
    <property type="evidence" value="ECO:0007669"/>
    <property type="project" value="TreeGrafter"/>
</dbReference>
<dbReference type="GO" id="GO:0005886">
    <property type="term" value="C:plasma membrane"/>
    <property type="evidence" value="ECO:0007669"/>
    <property type="project" value="TreeGrafter"/>
</dbReference>
<keyword evidence="3" id="KW-1185">Reference proteome</keyword>
<dbReference type="SUPFAM" id="SSF51905">
    <property type="entry name" value="FAD/NAD(P)-binding domain"/>
    <property type="match status" value="1"/>
</dbReference>
<dbReference type="AlphaFoldDB" id="A0A0H5DN63"/>
<dbReference type="EMBL" id="CWGJ01000001">
    <property type="protein sequence ID" value="CRX37537.1"/>
    <property type="molecule type" value="Genomic_DNA"/>
</dbReference>
<dbReference type="Pfam" id="PF02910">
    <property type="entry name" value="Succ_DH_flav_C"/>
    <property type="match status" value="1"/>
</dbReference>
<dbReference type="GO" id="GO:0009055">
    <property type="term" value="F:electron transfer activity"/>
    <property type="evidence" value="ECO:0007669"/>
    <property type="project" value="TreeGrafter"/>
</dbReference>
<protein>
    <submittedName>
        <fullName evidence="2">Succinate dehydrogenase flavoprotein subunit A</fullName>
    </submittedName>
</protein>